<dbReference type="SUPFAM" id="SSF53300">
    <property type="entry name" value="vWA-like"/>
    <property type="match status" value="2"/>
</dbReference>
<evidence type="ECO:0000259" key="2">
    <source>
        <dbReference type="PROSITE" id="PS50234"/>
    </source>
</evidence>
<dbReference type="InterPro" id="IPR036465">
    <property type="entry name" value="vWFA_dom_sf"/>
</dbReference>
<dbReference type="Gene3D" id="3.40.50.410">
    <property type="entry name" value="von Willebrand factor, type A domain"/>
    <property type="match status" value="2"/>
</dbReference>
<dbReference type="PROSITE" id="PS50234">
    <property type="entry name" value="VWFA"/>
    <property type="match status" value="2"/>
</dbReference>
<name>A0AA88XP15_PINIB</name>
<dbReference type="CDD" id="cd00198">
    <property type="entry name" value="vWFA"/>
    <property type="match status" value="1"/>
</dbReference>
<comment type="caution">
    <text evidence="3">The sequence shown here is derived from an EMBL/GenBank/DDBJ whole genome shotgun (WGS) entry which is preliminary data.</text>
</comment>
<accession>A0AA88XP15</accession>
<dbReference type="EMBL" id="VSWD01000013">
    <property type="protein sequence ID" value="KAK3084780.1"/>
    <property type="molecule type" value="Genomic_DNA"/>
</dbReference>
<evidence type="ECO:0000256" key="1">
    <source>
        <dbReference type="SAM" id="MobiDB-lite"/>
    </source>
</evidence>
<evidence type="ECO:0000313" key="3">
    <source>
        <dbReference type="EMBL" id="KAK3084780.1"/>
    </source>
</evidence>
<dbReference type="SMART" id="SM00327">
    <property type="entry name" value="VWA"/>
    <property type="match status" value="2"/>
</dbReference>
<dbReference type="InterPro" id="IPR050525">
    <property type="entry name" value="ECM_Assembly_Org"/>
</dbReference>
<feature type="domain" description="VWFA" evidence="2">
    <location>
        <begin position="210"/>
        <end position="380"/>
    </location>
</feature>
<proteinExistence type="predicted"/>
<evidence type="ECO:0000313" key="4">
    <source>
        <dbReference type="Proteomes" id="UP001186944"/>
    </source>
</evidence>
<dbReference type="PANTHER" id="PTHR24020:SF20">
    <property type="entry name" value="PH DOMAIN-CONTAINING PROTEIN"/>
    <property type="match status" value="1"/>
</dbReference>
<keyword evidence="4" id="KW-1185">Reference proteome</keyword>
<dbReference type="AlphaFoldDB" id="A0AA88XP15"/>
<feature type="region of interest" description="Disordered" evidence="1">
    <location>
        <begin position="1"/>
        <end position="41"/>
    </location>
</feature>
<feature type="compositionally biased region" description="Polar residues" evidence="1">
    <location>
        <begin position="10"/>
        <end position="35"/>
    </location>
</feature>
<reference evidence="3" key="1">
    <citation type="submission" date="2019-08" db="EMBL/GenBank/DDBJ databases">
        <title>The improved chromosome-level genome for the pearl oyster Pinctada fucata martensii using PacBio sequencing and Hi-C.</title>
        <authorList>
            <person name="Zheng Z."/>
        </authorList>
    </citation>
    <scope>NUCLEOTIDE SEQUENCE</scope>
    <source>
        <strain evidence="3">ZZ-2019</strain>
        <tissue evidence="3">Adductor muscle</tissue>
    </source>
</reference>
<dbReference type="InterPro" id="IPR002035">
    <property type="entry name" value="VWF_A"/>
</dbReference>
<dbReference type="Proteomes" id="UP001186944">
    <property type="component" value="Unassembled WGS sequence"/>
</dbReference>
<dbReference type="Pfam" id="PF00092">
    <property type="entry name" value="VWA"/>
    <property type="match status" value="2"/>
</dbReference>
<gene>
    <name evidence="3" type="ORF">FSP39_018800</name>
</gene>
<protein>
    <recommendedName>
        <fullName evidence="2">VWFA domain-containing protein</fullName>
    </recommendedName>
</protein>
<feature type="domain" description="VWFA" evidence="2">
    <location>
        <begin position="74"/>
        <end position="183"/>
    </location>
</feature>
<dbReference type="PANTHER" id="PTHR24020">
    <property type="entry name" value="COLLAGEN ALPHA"/>
    <property type="match status" value="1"/>
</dbReference>
<organism evidence="3 4">
    <name type="scientific">Pinctada imbricata</name>
    <name type="common">Atlantic pearl-oyster</name>
    <name type="synonym">Pinctada martensii</name>
    <dbReference type="NCBI Taxonomy" id="66713"/>
    <lineage>
        <taxon>Eukaryota</taxon>
        <taxon>Metazoa</taxon>
        <taxon>Spiralia</taxon>
        <taxon>Lophotrochozoa</taxon>
        <taxon>Mollusca</taxon>
        <taxon>Bivalvia</taxon>
        <taxon>Autobranchia</taxon>
        <taxon>Pteriomorphia</taxon>
        <taxon>Pterioida</taxon>
        <taxon>Pterioidea</taxon>
        <taxon>Pteriidae</taxon>
        <taxon>Pinctada</taxon>
    </lineage>
</organism>
<sequence>MIRKKGGDLQQYSVAASTAKPQNTQCKNTEQTTTYRHAKGTRNINRHHRNTKFKKQHRLMTAIRHADCRPGPVDLLFVLDTSSSSRDDCDRIKDYMSTIVNQIPVGPDDFQIAAITYSFRPTLQWSFSQYSDNKTVLQAIDTIHCTGGATYTGKAIEYAIETEVIPYSKAGMWMAKGIKLYVVGLGHYVDHRELHAMVDDSHCLEDSSTDIVLLLDSSSKERIKYSTKAAIELVEYLDVGNTDIQMGIMSYSEATQVILPIEKHTQNDLSSSITKTRLRSTQETNISDAIKSGKTELDNFGRTNSKKVLVLFTDGNGNTAMESKSFIQDTVGEGINVFIFGIGEDVGHETIRNIVTDSFYGLLSADTNDYTPLRTIKSESWRTTCNENIFHIRV</sequence>